<gene>
    <name evidence="1" type="ORF">M6D89_05620</name>
</gene>
<reference evidence="1" key="1">
    <citation type="submission" date="2022-05" db="EMBL/GenBank/DDBJ databases">
        <authorList>
            <person name="Sun H.-N."/>
        </authorList>
    </citation>
    <scope>NUCLEOTIDE SEQUENCE</scope>
    <source>
        <strain evidence="1">HB14</strain>
    </source>
</reference>
<sequence>MADKKYRYSVRPDPGSKGKEYKGMKEVRVFSVEKPEDFSKFGPCETTVAFLLRAGRDAERCLRDAGYTPWGFKYYYSDRGVSVVKRDLHYVHKRFEARFAVYDIEKLEIAKTGHSPEFIADRLIHECMRAYELLNAGRYREAIEPCMYAVDNHHKMIFALKYERYSLKGAESNRNSDTGGRARWDGVERPESSDLQAYIDDLYAKNPNLSHHALCKKASEHFLPLYGKNSGCSVRSITGKTKDPNKK</sequence>
<name>A0A9X2I273_9GAMM</name>
<comment type="caution">
    <text evidence="1">The sequence shown here is derived from an EMBL/GenBank/DDBJ whole genome shotgun (WGS) entry which is preliminary data.</text>
</comment>
<proteinExistence type="predicted"/>
<evidence type="ECO:0000313" key="2">
    <source>
        <dbReference type="Proteomes" id="UP001139319"/>
    </source>
</evidence>
<reference evidence="1" key="2">
    <citation type="submission" date="2023-01" db="EMBL/GenBank/DDBJ databases">
        <title>Gilvimarinus xylanilyticus HB14 isolated from Caulerpa lentillifera aquaculture base in Hainan, China.</title>
        <authorList>
            <person name="Zhang Y.-J."/>
        </authorList>
    </citation>
    <scope>NUCLEOTIDE SEQUENCE</scope>
    <source>
        <strain evidence="1">HB14</strain>
    </source>
</reference>
<dbReference type="AlphaFoldDB" id="A0A9X2I273"/>
<protein>
    <submittedName>
        <fullName evidence="1">Uncharacterized protein</fullName>
    </submittedName>
</protein>
<evidence type="ECO:0000313" key="1">
    <source>
        <dbReference type="EMBL" id="MCP8898776.1"/>
    </source>
</evidence>
<accession>A0A9X2I273</accession>
<keyword evidence="2" id="KW-1185">Reference proteome</keyword>
<dbReference type="EMBL" id="JAMFTH010000001">
    <property type="protein sequence ID" value="MCP8898776.1"/>
    <property type="molecule type" value="Genomic_DNA"/>
</dbReference>
<dbReference type="RefSeq" id="WP_253967045.1">
    <property type="nucleotide sequence ID" value="NZ_JAMFTH010000001.1"/>
</dbReference>
<dbReference type="Proteomes" id="UP001139319">
    <property type="component" value="Unassembled WGS sequence"/>
</dbReference>
<organism evidence="1 2">
    <name type="scientific">Gilvimarinus xylanilyticus</name>
    <dbReference type="NCBI Taxonomy" id="2944139"/>
    <lineage>
        <taxon>Bacteria</taxon>
        <taxon>Pseudomonadati</taxon>
        <taxon>Pseudomonadota</taxon>
        <taxon>Gammaproteobacteria</taxon>
        <taxon>Cellvibrionales</taxon>
        <taxon>Cellvibrionaceae</taxon>
        <taxon>Gilvimarinus</taxon>
    </lineage>
</organism>